<dbReference type="Gene3D" id="2.40.30.10">
    <property type="entry name" value="Translation factors"/>
    <property type="match status" value="1"/>
</dbReference>
<keyword evidence="1" id="KW-0547">Nucleotide-binding</keyword>
<dbReference type="GO" id="GO:0005739">
    <property type="term" value="C:mitochondrion"/>
    <property type="evidence" value="ECO:0007669"/>
    <property type="project" value="TreeGrafter"/>
</dbReference>
<dbReference type="GO" id="GO:0005525">
    <property type="term" value="F:GTP binding"/>
    <property type="evidence" value="ECO:0007669"/>
    <property type="project" value="UniProtKB-KW"/>
</dbReference>
<dbReference type="GO" id="GO:0003743">
    <property type="term" value="F:translation initiation factor activity"/>
    <property type="evidence" value="ECO:0007669"/>
    <property type="project" value="TreeGrafter"/>
</dbReference>
<dbReference type="InterPro" id="IPR029459">
    <property type="entry name" value="EFTU-type"/>
</dbReference>
<evidence type="ECO:0000256" key="2">
    <source>
        <dbReference type="ARBA" id="ARBA00023134"/>
    </source>
</evidence>
<dbReference type="AlphaFoldDB" id="A0AAP0QUN8"/>
<evidence type="ECO:0000259" key="3">
    <source>
        <dbReference type="Pfam" id="PF14578"/>
    </source>
</evidence>
<comment type="caution">
    <text evidence="4">The sequence shown here is derived from an EMBL/GenBank/DDBJ whole genome shotgun (WGS) entry which is preliminary data.</text>
</comment>
<accession>A0AAP0QUN8</accession>
<dbReference type="Pfam" id="PF14578">
    <property type="entry name" value="GTP_EFTU_D4"/>
    <property type="match status" value="1"/>
</dbReference>
<dbReference type="InterPro" id="IPR009000">
    <property type="entry name" value="Transl_B-barrel_sf"/>
</dbReference>
<dbReference type="EMBL" id="JBCGBO010000003">
    <property type="protein sequence ID" value="KAK9215730.1"/>
    <property type="molecule type" value="Genomic_DNA"/>
</dbReference>
<name>A0AAP0QUN8_9ROSI</name>
<sequence>MEMKKREAAADAVSPCVLKISLIFRRKDPVILGIVVLEGMVKVGTPICFTRDNEFIDVGRVASIKNNDKPVDVAKKGQEVSIKIEGSNYEEMQKYVLCRSGKWVGLFQA</sequence>
<dbReference type="SUPFAM" id="SSF50447">
    <property type="entry name" value="Translation proteins"/>
    <property type="match status" value="1"/>
</dbReference>
<feature type="domain" description="Elongation factor Tu-type" evidence="3">
    <location>
        <begin position="22"/>
        <end position="87"/>
    </location>
</feature>
<reference evidence="4 5" key="1">
    <citation type="submission" date="2024-05" db="EMBL/GenBank/DDBJ databases">
        <title>Haplotype-resolved chromosome-level genome assembly of Huyou (Citrus changshanensis).</title>
        <authorList>
            <person name="Miao C."/>
            <person name="Chen W."/>
            <person name="Wu Y."/>
            <person name="Wang L."/>
            <person name="Zhao S."/>
            <person name="Grierson D."/>
            <person name="Xu C."/>
            <person name="Chen K."/>
        </authorList>
    </citation>
    <scope>NUCLEOTIDE SEQUENCE [LARGE SCALE GENOMIC DNA]</scope>
    <source>
        <strain evidence="4">01-14</strain>
        <tissue evidence="4">Leaf</tissue>
    </source>
</reference>
<dbReference type="PANTHER" id="PTHR43381">
    <property type="entry name" value="TRANSLATION INITIATION FACTOR IF-2-RELATED"/>
    <property type="match status" value="1"/>
</dbReference>
<dbReference type="Proteomes" id="UP001428341">
    <property type="component" value="Unassembled WGS sequence"/>
</dbReference>
<keyword evidence="2" id="KW-0342">GTP-binding</keyword>
<proteinExistence type="predicted"/>
<gene>
    <name evidence="4" type="ORF">WN944_007736</name>
</gene>
<dbReference type="InterPro" id="IPR015760">
    <property type="entry name" value="TIF_IF2"/>
</dbReference>
<evidence type="ECO:0000256" key="1">
    <source>
        <dbReference type="ARBA" id="ARBA00022741"/>
    </source>
</evidence>
<evidence type="ECO:0000313" key="4">
    <source>
        <dbReference type="EMBL" id="KAK9215730.1"/>
    </source>
</evidence>
<protein>
    <recommendedName>
        <fullName evidence="3">Elongation factor Tu-type domain-containing protein</fullName>
    </recommendedName>
</protein>
<keyword evidence="5" id="KW-1185">Reference proteome</keyword>
<evidence type="ECO:0000313" key="5">
    <source>
        <dbReference type="Proteomes" id="UP001428341"/>
    </source>
</evidence>
<organism evidence="4 5">
    <name type="scientific">Citrus x changshan-huyou</name>
    <dbReference type="NCBI Taxonomy" id="2935761"/>
    <lineage>
        <taxon>Eukaryota</taxon>
        <taxon>Viridiplantae</taxon>
        <taxon>Streptophyta</taxon>
        <taxon>Embryophyta</taxon>
        <taxon>Tracheophyta</taxon>
        <taxon>Spermatophyta</taxon>
        <taxon>Magnoliopsida</taxon>
        <taxon>eudicotyledons</taxon>
        <taxon>Gunneridae</taxon>
        <taxon>Pentapetalae</taxon>
        <taxon>rosids</taxon>
        <taxon>malvids</taxon>
        <taxon>Sapindales</taxon>
        <taxon>Rutaceae</taxon>
        <taxon>Aurantioideae</taxon>
        <taxon>Citrus</taxon>
    </lineage>
</organism>
<dbReference type="PANTHER" id="PTHR43381:SF4">
    <property type="entry name" value="EUKARYOTIC TRANSLATION INITIATION FACTOR 5B"/>
    <property type="match status" value="1"/>
</dbReference>